<dbReference type="EMBL" id="KL197711">
    <property type="protein sequence ID" value="KDQ62274.1"/>
    <property type="molecule type" value="Genomic_DNA"/>
</dbReference>
<dbReference type="Gene3D" id="3.40.30.10">
    <property type="entry name" value="Glutaredoxin"/>
    <property type="match status" value="1"/>
</dbReference>
<feature type="region of interest" description="Disordered" evidence="4">
    <location>
        <begin position="144"/>
        <end position="177"/>
    </location>
</feature>
<dbReference type="Proteomes" id="UP000027265">
    <property type="component" value="Unassembled WGS sequence"/>
</dbReference>
<evidence type="ECO:0000313" key="9">
    <source>
        <dbReference type="Proteomes" id="UP000027265"/>
    </source>
</evidence>
<keyword evidence="9" id="KW-1185">Reference proteome</keyword>
<dbReference type="Pfam" id="PF00085">
    <property type="entry name" value="Thioredoxin"/>
    <property type="match status" value="1"/>
</dbReference>
<dbReference type="OrthoDB" id="21221at2759"/>
<dbReference type="PANTHER" id="PTHR12378">
    <property type="entry name" value="DESUMOYLATING ISOPEPTIDASE"/>
    <property type="match status" value="1"/>
</dbReference>
<protein>
    <recommendedName>
        <fullName evidence="10">PPPDE domain-containing protein</fullName>
    </recommendedName>
</protein>
<feature type="compositionally biased region" description="Low complexity" evidence="4">
    <location>
        <begin position="162"/>
        <end position="177"/>
    </location>
</feature>
<organism evidence="8 9">
    <name type="scientific">Jaapia argillacea MUCL 33604</name>
    <dbReference type="NCBI Taxonomy" id="933084"/>
    <lineage>
        <taxon>Eukaryota</taxon>
        <taxon>Fungi</taxon>
        <taxon>Dikarya</taxon>
        <taxon>Basidiomycota</taxon>
        <taxon>Agaricomycotina</taxon>
        <taxon>Agaricomycetes</taxon>
        <taxon>Agaricomycetidae</taxon>
        <taxon>Jaapiales</taxon>
        <taxon>Jaapiaceae</taxon>
        <taxon>Jaapia</taxon>
    </lineage>
</organism>
<dbReference type="InterPro" id="IPR017937">
    <property type="entry name" value="Thioredoxin_CS"/>
</dbReference>
<dbReference type="CDD" id="cd02947">
    <property type="entry name" value="TRX_family"/>
    <property type="match status" value="1"/>
</dbReference>
<dbReference type="PROSITE" id="PS00194">
    <property type="entry name" value="THIOREDOXIN_1"/>
    <property type="match status" value="1"/>
</dbReference>
<feature type="domain" description="Thioredoxin" evidence="5">
    <location>
        <begin position="187"/>
        <end position="317"/>
    </location>
</feature>
<dbReference type="Gene3D" id="1.25.10.10">
    <property type="entry name" value="Leucine-rich Repeat Variant"/>
    <property type="match status" value="1"/>
</dbReference>
<feature type="domain" description="PUL" evidence="6">
    <location>
        <begin position="334"/>
        <end position="645"/>
    </location>
</feature>
<evidence type="ECO:0000256" key="4">
    <source>
        <dbReference type="SAM" id="MobiDB-lite"/>
    </source>
</evidence>
<dbReference type="InterPro" id="IPR013535">
    <property type="entry name" value="PUL_dom"/>
</dbReference>
<dbReference type="PROSITE" id="PS51858">
    <property type="entry name" value="PPPDE"/>
    <property type="match status" value="1"/>
</dbReference>
<sequence length="655" mass="70948">MAPVQLYVYDLSNGLARRLSLQFTGKQIDGIWHTSVVVFGKEIFYGQGILTTLPGRSHHGRPLQVVDMGQTEIDEETFQEYLSEIREHYTADKYHLLDFNCNSFTNDVIGFLTGGSIPSWIKDLPADFLSTPFGAALRPTIDSMFRRPTPGAPVPTPPTPVTPSSASGSSSPPNPQLTASLLQAVAAQAASNAPTRPVASTAISAPIHIATNPTSFHSLLRSHRTLVAFFTSATCPPCKMIEPVFEDLAKEKSQGRPAGSVAFVKIDMGVGLGGQVASEYGVRVTPTFIFFLNEKKMSEMKGADAPELRSQVDLLLFEAFPPHPHTSLSLPAVQSLSMNPILFTQVPALDTVLAKFNSFIDASTTWPTNPPKTQVKDTLTNLFLPYLKARFGKEKTATPSHSQPGLLSTWAHVTAIVAESLPPAQLFPLVDMWRLAFLDEATGNWAASLDPSSTDPIRLFLARASASTNESITDIPRNYLLTVLRMLSNTFATVTLSRRLLAGNSSSLREMLTSFLVATLLHGDVAVRTAAASVAFNVAAYLQKVRVEKVKSGVGVSSADEAGDADWEVEMVSAVVEAIGREKESEDVVHRLTASLAFLVRLSPLYDEHLSPLLEVLQARDVLKGKLVRDGCGALGVQKKDVRNLVTEVADKLCP</sequence>
<dbReference type="InterPro" id="IPR008580">
    <property type="entry name" value="PPPDE_dom"/>
</dbReference>
<dbReference type="HOGENOM" id="CLU_033441_0_0_1"/>
<dbReference type="GO" id="GO:0008233">
    <property type="term" value="F:peptidase activity"/>
    <property type="evidence" value="ECO:0007669"/>
    <property type="project" value="UniProtKB-KW"/>
</dbReference>
<dbReference type="GO" id="GO:0006508">
    <property type="term" value="P:proteolysis"/>
    <property type="evidence" value="ECO:0007669"/>
    <property type="project" value="UniProtKB-KW"/>
</dbReference>
<dbReference type="InterPro" id="IPR011989">
    <property type="entry name" value="ARM-like"/>
</dbReference>
<comment type="similarity">
    <text evidence="1">Belongs to the DeSI family.</text>
</comment>
<evidence type="ECO:0000259" key="5">
    <source>
        <dbReference type="PROSITE" id="PS51352"/>
    </source>
</evidence>
<dbReference type="AlphaFoldDB" id="A0A067Q5K8"/>
<evidence type="ECO:0000256" key="2">
    <source>
        <dbReference type="ARBA" id="ARBA00022670"/>
    </source>
</evidence>
<dbReference type="SUPFAM" id="SSF52833">
    <property type="entry name" value="Thioredoxin-like"/>
    <property type="match status" value="1"/>
</dbReference>
<evidence type="ECO:0000256" key="1">
    <source>
        <dbReference type="ARBA" id="ARBA00008140"/>
    </source>
</evidence>
<accession>A0A067Q5K8</accession>
<dbReference type="Gene3D" id="3.90.1720.30">
    <property type="entry name" value="PPPDE domains"/>
    <property type="match status" value="1"/>
</dbReference>
<dbReference type="PROSITE" id="PS51396">
    <property type="entry name" value="PUL"/>
    <property type="match status" value="1"/>
</dbReference>
<feature type="domain" description="PPPDE" evidence="7">
    <location>
        <begin position="2"/>
        <end position="142"/>
    </location>
</feature>
<dbReference type="InParanoid" id="A0A067Q5K8"/>
<dbReference type="STRING" id="933084.A0A067Q5K8"/>
<dbReference type="InterPro" id="IPR042266">
    <property type="entry name" value="PPPDE_sf"/>
</dbReference>
<evidence type="ECO:0000313" key="8">
    <source>
        <dbReference type="EMBL" id="KDQ62274.1"/>
    </source>
</evidence>
<gene>
    <name evidence="8" type="ORF">JAAARDRAFT_189616</name>
</gene>
<proteinExistence type="inferred from homology"/>
<evidence type="ECO:0000259" key="6">
    <source>
        <dbReference type="PROSITE" id="PS51396"/>
    </source>
</evidence>
<evidence type="ECO:0008006" key="10">
    <source>
        <dbReference type="Google" id="ProtNLM"/>
    </source>
</evidence>
<name>A0A067Q5K8_9AGAM</name>
<evidence type="ECO:0000256" key="3">
    <source>
        <dbReference type="ARBA" id="ARBA00022801"/>
    </source>
</evidence>
<dbReference type="Pfam" id="PF08324">
    <property type="entry name" value="PUL"/>
    <property type="match status" value="1"/>
</dbReference>
<keyword evidence="3" id="KW-0378">Hydrolase</keyword>
<dbReference type="PROSITE" id="PS51352">
    <property type="entry name" value="THIOREDOXIN_2"/>
    <property type="match status" value="1"/>
</dbReference>
<dbReference type="SMART" id="SM01179">
    <property type="entry name" value="DUF862"/>
    <property type="match status" value="1"/>
</dbReference>
<dbReference type="InterPro" id="IPR013766">
    <property type="entry name" value="Thioredoxin_domain"/>
</dbReference>
<dbReference type="GO" id="GO:0070646">
    <property type="term" value="P:protein modification by small protein removal"/>
    <property type="evidence" value="ECO:0007669"/>
    <property type="project" value="TreeGrafter"/>
</dbReference>
<reference evidence="9" key="1">
    <citation type="journal article" date="2014" name="Proc. Natl. Acad. Sci. U.S.A.">
        <title>Extensive sampling of basidiomycete genomes demonstrates inadequacy of the white-rot/brown-rot paradigm for wood decay fungi.</title>
        <authorList>
            <person name="Riley R."/>
            <person name="Salamov A.A."/>
            <person name="Brown D.W."/>
            <person name="Nagy L.G."/>
            <person name="Floudas D."/>
            <person name="Held B.W."/>
            <person name="Levasseur A."/>
            <person name="Lombard V."/>
            <person name="Morin E."/>
            <person name="Otillar R."/>
            <person name="Lindquist E.A."/>
            <person name="Sun H."/>
            <person name="LaButti K.M."/>
            <person name="Schmutz J."/>
            <person name="Jabbour D."/>
            <person name="Luo H."/>
            <person name="Baker S.E."/>
            <person name="Pisabarro A.G."/>
            <person name="Walton J.D."/>
            <person name="Blanchette R.A."/>
            <person name="Henrissat B."/>
            <person name="Martin F."/>
            <person name="Cullen D."/>
            <person name="Hibbett D.S."/>
            <person name="Grigoriev I.V."/>
        </authorList>
    </citation>
    <scope>NUCLEOTIDE SEQUENCE [LARGE SCALE GENOMIC DNA]</scope>
    <source>
        <strain evidence="9">MUCL 33604</strain>
    </source>
</reference>
<dbReference type="Pfam" id="PF05903">
    <property type="entry name" value="Peptidase_C97"/>
    <property type="match status" value="1"/>
</dbReference>
<keyword evidence="2" id="KW-0645">Protease</keyword>
<feature type="compositionally biased region" description="Pro residues" evidence="4">
    <location>
        <begin position="150"/>
        <end position="161"/>
    </location>
</feature>
<dbReference type="InterPro" id="IPR036249">
    <property type="entry name" value="Thioredoxin-like_sf"/>
</dbReference>
<evidence type="ECO:0000259" key="7">
    <source>
        <dbReference type="PROSITE" id="PS51858"/>
    </source>
</evidence>
<dbReference type="PANTHER" id="PTHR12378:SF7">
    <property type="entry name" value="DESUMOYLATING ISOPEPTIDASE 1"/>
    <property type="match status" value="1"/>
</dbReference>